<accession>A0AAD6CU04</accession>
<reference evidence="2 3" key="1">
    <citation type="journal article" date="2023" name="IMA Fungus">
        <title>Comparative genomic study of the Penicillium genus elucidates a diverse pangenome and 15 lateral gene transfer events.</title>
        <authorList>
            <person name="Petersen C."/>
            <person name="Sorensen T."/>
            <person name="Nielsen M.R."/>
            <person name="Sondergaard T.E."/>
            <person name="Sorensen J.L."/>
            <person name="Fitzpatrick D.A."/>
            <person name="Frisvad J.C."/>
            <person name="Nielsen K.L."/>
        </authorList>
    </citation>
    <scope>NUCLEOTIDE SEQUENCE [LARGE SCALE GENOMIC DNA]</scope>
    <source>
        <strain evidence="2 3">IBT 35679</strain>
    </source>
</reference>
<evidence type="ECO:0000313" key="2">
    <source>
        <dbReference type="EMBL" id="KAJ5533701.1"/>
    </source>
</evidence>
<sequence>MQGISIIFLAAFAALSSAAAIGGEHLTERSCAGSSTLTAVAVSTALSRLTATRFHNSPFANLRSKAFEQCGNMRYLKLLRVS</sequence>
<protein>
    <submittedName>
        <fullName evidence="2">Uncharacterized protein</fullName>
    </submittedName>
</protein>
<dbReference type="EMBL" id="JAQIZZ010000007">
    <property type="protein sequence ID" value="KAJ5533701.1"/>
    <property type="molecule type" value="Genomic_DNA"/>
</dbReference>
<feature type="signal peptide" evidence="1">
    <location>
        <begin position="1"/>
        <end position="18"/>
    </location>
</feature>
<organism evidence="2 3">
    <name type="scientific">Penicillium frequentans</name>
    <dbReference type="NCBI Taxonomy" id="3151616"/>
    <lineage>
        <taxon>Eukaryota</taxon>
        <taxon>Fungi</taxon>
        <taxon>Dikarya</taxon>
        <taxon>Ascomycota</taxon>
        <taxon>Pezizomycotina</taxon>
        <taxon>Eurotiomycetes</taxon>
        <taxon>Eurotiomycetidae</taxon>
        <taxon>Eurotiales</taxon>
        <taxon>Aspergillaceae</taxon>
        <taxon>Penicillium</taxon>
    </lineage>
</organism>
<proteinExistence type="predicted"/>
<dbReference type="AlphaFoldDB" id="A0AAD6CU04"/>
<keyword evidence="3" id="KW-1185">Reference proteome</keyword>
<evidence type="ECO:0000256" key="1">
    <source>
        <dbReference type="SAM" id="SignalP"/>
    </source>
</evidence>
<feature type="chain" id="PRO_5042289548" evidence="1">
    <location>
        <begin position="19"/>
        <end position="82"/>
    </location>
</feature>
<name>A0AAD6CU04_9EURO</name>
<keyword evidence="1" id="KW-0732">Signal</keyword>
<gene>
    <name evidence="2" type="ORF">N7494_010253</name>
</gene>
<dbReference type="Proteomes" id="UP001220324">
    <property type="component" value="Unassembled WGS sequence"/>
</dbReference>
<evidence type="ECO:0000313" key="3">
    <source>
        <dbReference type="Proteomes" id="UP001220324"/>
    </source>
</evidence>
<comment type="caution">
    <text evidence="2">The sequence shown here is derived from an EMBL/GenBank/DDBJ whole genome shotgun (WGS) entry which is preliminary data.</text>
</comment>